<dbReference type="GeneID" id="30971757"/>
<keyword evidence="1" id="KW-0862">Zinc</keyword>
<evidence type="ECO:0000256" key="2">
    <source>
        <dbReference type="ARBA" id="ARBA00023015"/>
    </source>
</evidence>
<keyword evidence="8" id="KW-1185">Reference proteome</keyword>
<evidence type="ECO:0000256" key="4">
    <source>
        <dbReference type="ARBA" id="ARBA00023163"/>
    </source>
</evidence>
<dbReference type="STRING" id="690307.A0A1L9WUW7"/>
<accession>A0A1L9WUW7</accession>
<evidence type="ECO:0000259" key="6">
    <source>
        <dbReference type="SMART" id="SM00906"/>
    </source>
</evidence>
<dbReference type="EMBL" id="KV878977">
    <property type="protein sequence ID" value="OJK00055.1"/>
    <property type="molecule type" value="Genomic_DNA"/>
</dbReference>
<evidence type="ECO:0000256" key="3">
    <source>
        <dbReference type="ARBA" id="ARBA00023125"/>
    </source>
</evidence>
<dbReference type="CDD" id="cd12148">
    <property type="entry name" value="fungal_TF_MHR"/>
    <property type="match status" value="1"/>
</dbReference>
<dbReference type="GO" id="GO:0006351">
    <property type="term" value="P:DNA-templated transcription"/>
    <property type="evidence" value="ECO:0007669"/>
    <property type="project" value="InterPro"/>
</dbReference>
<evidence type="ECO:0000313" key="8">
    <source>
        <dbReference type="Proteomes" id="UP000184546"/>
    </source>
</evidence>
<dbReference type="OMA" id="DHTVGWE"/>
<evidence type="ECO:0000256" key="5">
    <source>
        <dbReference type="ARBA" id="ARBA00023242"/>
    </source>
</evidence>
<keyword evidence="3" id="KW-0238">DNA-binding</keyword>
<dbReference type="OrthoDB" id="10031947at2759"/>
<gene>
    <name evidence="7" type="ORF">ASPACDRAFT_1870057</name>
</gene>
<keyword evidence="2" id="KW-0805">Transcription regulation</keyword>
<dbReference type="GO" id="GO:0008270">
    <property type="term" value="F:zinc ion binding"/>
    <property type="evidence" value="ECO:0007669"/>
    <property type="project" value="InterPro"/>
</dbReference>
<evidence type="ECO:0000256" key="1">
    <source>
        <dbReference type="ARBA" id="ARBA00022833"/>
    </source>
</evidence>
<sequence length="656" mass="73010">MELVWLADIPQGRRRSRALRACVHCQRKKKRCRHLVTENVVNLQSNQRREGTMTVPEVPQREQQPQDRVAQSLLVDTNLSTTVTTAQTTSITPILHKSSHTERFVGDLNPEAVIREKLDFANGIQLRDRIGLWVSSPSVQTCEEHISHCEATPAHDAPSHHSPGARSTASLLHQQHKLALKACERLPDSTRNHLLPIYFTKLNHILPLVDPDSLLSAHAGDSVSVYLERAVCLVAAKDCAAEPYLRLCEEGQVMTSRQFCSEIYGELVVAMNVGLEADRITRIRILALMSLHCEGYEGVESASMHLCQAIHQAQTVGLHLHRPGRRPEDSLSSLFWCLWTLDRMHACLGGRPVFMSERDIGIGKPRVDHFATKSAFDIWLAISDLLSTVISFYRPASDHTVGWEADFPTFESITGDRCSDLDFATLELYYHAVGILSCRYRLSHPADLSKPSYVRQGLAAVRVHSIVATECSGSLPPLPIIPYALTLSMGVSYQQFRSSKLITHLDRARAGLEASCVLLERISAYWSTAEAMARLGRKALHQIDVSNPKYQLHDHENEQSLDLPSVCTPRSSGKTMPVLLPPSSNAGQGIHTDILLPMYTQPHPTPNALEVQNISSTDPECGQFADIDFLFGEFLDLSLPTNFLDPIFLSSEQPEA</sequence>
<dbReference type="VEuPathDB" id="FungiDB:ASPACDRAFT_1870057"/>
<dbReference type="Pfam" id="PF04082">
    <property type="entry name" value="Fungal_trans"/>
    <property type="match status" value="1"/>
</dbReference>
<dbReference type="InterPro" id="IPR052073">
    <property type="entry name" value="Amide_Lactam_Regulators"/>
</dbReference>
<proteinExistence type="predicted"/>
<dbReference type="InterPro" id="IPR007219">
    <property type="entry name" value="XnlR_reg_dom"/>
</dbReference>
<dbReference type="AlphaFoldDB" id="A0A1L9WUW7"/>
<dbReference type="RefSeq" id="XP_020056394.1">
    <property type="nucleotide sequence ID" value="XM_020197943.1"/>
</dbReference>
<evidence type="ECO:0000313" key="7">
    <source>
        <dbReference type="EMBL" id="OJK00055.1"/>
    </source>
</evidence>
<feature type="domain" description="Xylanolytic transcriptional activator regulatory" evidence="6">
    <location>
        <begin position="302"/>
        <end position="371"/>
    </location>
</feature>
<keyword evidence="4" id="KW-0804">Transcription</keyword>
<protein>
    <recommendedName>
        <fullName evidence="6">Xylanolytic transcriptional activator regulatory domain-containing protein</fullName>
    </recommendedName>
</protein>
<dbReference type="GO" id="GO:0003677">
    <property type="term" value="F:DNA binding"/>
    <property type="evidence" value="ECO:0007669"/>
    <property type="project" value="UniProtKB-KW"/>
</dbReference>
<dbReference type="PANTHER" id="PTHR47171">
    <property type="entry name" value="FARA-RELATED"/>
    <property type="match status" value="1"/>
</dbReference>
<dbReference type="PANTHER" id="PTHR47171:SF6">
    <property type="entry name" value="SPECIFIC TRANSCRIPTION FACTOR, PUTATIVE (AFU_ORTHOLOGUE AFUA_2G06130)-RELATED"/>
    <property type="match status" value="1"/>
</dbReference>
<organism evidence="7 8">
    <name type="scientific">Aspergillus aculeatus (strain ATCC 16872 / CBS 172.66 / WB 5094)</name>
    <dbReference type="NCBI Taxonomy" id="690307"/>
    <lineage>
        <taxon>Eukaryota</taxon>
        <taxon>Fungi</taxon>
        <taxon>Dikarya</taxon>
        <taxon>Ascomycota</taxon>
        <taxon>Pezizomycotina</taxon>
        <taxon>Eurotiomycetes</taxon>
        <taxon>Eurotiomycetidae</taxon>
        <taxon>Eurotiales</taxon>
        <taxon>Aspergillaceae</taxon>
        <taxon>Aspergillus</taxon>
        <taxon>Aspergillus subgen. Circumdati</taxon>
    </lineage>
</organism>
<dbReference type="Proteomes" id="UP000184546">
    <property type="component" value="Unassembled WGS sequence"/>
</dbReference>
<reference evidence="8" key="1">
    <citation type="journal article" date="2017" name="Genome Biol.">
        <title>Comparative genomics reveals high biological diversity and specific adaptations in the industrially and medically important fungal genus Aspergillus.</title>
        <authorList>
            <person name="de Vries R.P."/>
            <person name="Riley R."/>
            <person name="Wiebenga A."/>
            <person name="Aguilar-Osorio G."/>
            <person name="Amillis S."/>
            <person name="Uchima C.A."/>
            <person name="Anderluh G."/>
            <person name="Asadollahi M."/>
            <person name="Askin M."/>
            <person name="Barry K."/>
            <person name="Battaglia E."/>
            <person name="Bayram O."/>
            <person name="Benocci T."/>
            <person name="Braus-Stromeyer S.A."/>
            <person name="Caldana C."/>
            <person name="Canovas D."/>
            <person name="Cerqueira G.C."/>
            <person name="Chen F."/>
            <person name="Chen W."/>
            <person name="Choi C."/>
            <person name="Clum A."/>
            <person name="Dos Santos R.A."/>
            <person name="Damasio A.R."/>
            <person name="Diallinas G."/>
            <person name="Emri T."/>
            <person name="Fekete E."/>
            <person name="Flipphi M."/>
            <person name="Freyberg S."/>
            <person name="Gallo A."/>
            <person name="Gournas C."/>
            <person name="Habgood R."/>
            <person name="Hainaut M."/>
            <person name="Harispe M.L."/>
            <person name="Henrissat B."/>
            <person name="Hilden K.S."/>
            <person name="Hope R."/>
            <person name="Hossain A."/>
            <person name="Karabika E."/>
            <person name="Karaffa L."/>
            <person name="Karanyi Z."/>
            <person name="Krasevec N."/>
            <person name="Kuo A."/>
            <person name="Kusch H."/>
            <person name="LaButti K."/>
            <person name="Lagendijk E.L."/>
            <person name="Lapidus A."/>
            <person name="Levasseur A."/>
            <person name="Lindquist E."/>
            <person name="Lipzen A."/>
            <person name="Logrieco A.F."/>
            <person name="MacCabe A."/>
            <person name="Maekelae M.R."/>
            <person name="Malavazi I."/>
            <person name="Melin P."/>
            <person name="Meyer V."/>
            <person name="Mielnichuk N."/>
            <person name="Miskei M."/>
            <person name="Molnar A.P."/>
            <person name="Mule G."/>
            <person name="Ngan C.Y."/>
            <person name="Orejas M."/>
            <person name="Orosz E."/>
            <person name="Ouedraogo J.P."/>
            <person name="Overkamp K.M."/>
            <person name="Park H.-S."/>
            <person name="Perrone G."/>
            <person name="Piumi F."/>
            <person name="Punt P.J."/>
            <person name="Ram A.F."/>
            <person name="Ramon A."/>
            <person name="Rauscher S."/>
            <person name="Record E."/>
            <person name="Riano-Pachon D.M."/>
            <person name="Robert V."/>
            <person name="Roehrig J."/>
            <person name="Ruller R."/>
            <person name="Salamov A."/>
            <person name="Salih N.S."/>
            <person name="Samson R.A."/>
            <person name="Sandor E."/>
            <person name="Sanguinetti M."/>
            <person name="Schuetze T."/>
            <person name="Sepcic K."/>
            <person name="Shelest E."/>
            <person name="Sherlock G."/>
            <person name="Sophianopoulou V."/>
            <person name="Squina F.M."/>
            <person name="Sun H."/>
            <person name="Susca A."/>
            <person name="Todd R.B."/>
            <person name="Tsang A."/>
            <person name="Unkles S.E."/>
            <person name="van de Wiele N."/>
            <person name="van Rossen-Uffink D."/>
            <person name="Oliveira J.V."/>
            <person name="Vesth T.C."/>
            <person name="Visser J."/>
            <person name="Yu J.-H."/>
            <person name="Zhou M."/>
            <person name="Andersen M.R."/>
            <person name="Archer D.B."/>
            <person name="Baker S.E."/>
            <person name="Benoit I."/>
            <person name="Brakhage A.A."/>
            <person name="Braus G.H."/>
            <person name="Fischer R."/>
            <person name="Frisvad J.C."/>
            <person name="Goldman G.H."/>
            <person name="Houbraken J."/>
            <person name="Oakley B."/>
            <person name="Pocsi I."/>
            <person name="Scazzocchio C."/>
            <person name="Seiboth B."/>
            <person name="vanKuyk P.A."/>
            <person name="Wortman J."/>
            <person name="Dyer P.S."/>
            <person name="Grigoriev I.V."/>
        </authorList>
    </citation>
    <scope>NUCLEOTIDE SEQUENCE [LARGE SCALE GENOMIC DNA]</scope>
    <source>
        <strain evidence="8">ATCC 16872 / CBS 172.66 / WB 5094</strain>
    </source>
</reference>
<name>A0A1L9WUW7_ASPA1</name>
<dbReference type="SMART" id="SM00906">
    <property type="entry name" value="Fungal_trans"/>
    <property type="match status" value="1"/>
</dbReference>
<keyword evidence="5" id="KW-0539">Nucleus</keyword>